<dbReference type="GO" id="GO:0003676">
    <property type="term" value="F:nucleic acid binding"/>
    <property type="evidence" value="ECO:0007669"/>
    <property type="project" value="InterPro"/>
</dbReference>
<organism evidence="3 4">
    <name type="scientific">Thiorhodovibrio frisius</name>
    <dbReference type="NCBI Taxonomy" id="631362"/>
    <lineage>
        <taxon>Bacteria</taxon>
        <taxon>Pseudomonadati</taxon>
        <taxon>Pseudomonadota</taxon>
        <taxon>Gammaproteobacteria</taxon>
        <taxon>Chromatiales</taxon>
        <taxon>Chromatiaceae</taxon>
        <taxon>Thiorhodovibrio</taxon>
    </lineage>
</organism>
<name>H8Z3Y8_9GAMM</name>
<dbReference type="AlphaFoldDB" id="H8Z3Y8"/>
<dbReference type="Gene3D" id="2.40.50.90">
    <property type="match status" value="1"/>
</dbReference>
<evidence type="ECO:0000259" key="2">
    <source>
        <dbReference type="Pfam" id="PF00565"/>
    </source>
</evidence>
<dbReference type="eggNOG" id="COG1525">
    <property type="taxonomic scope" value="Bacteria"/>
</dbReference>
<reference evidence="4" key="1">
    <citation type="submission" date="2011-06" db="EMBL/GenBank/DDBJ databases">
        <authorList>
            <consortium name="US DOE Joint Genome Institute (JGI-PGF)"/>
            <person name="Lucas S."/>
            <person name="Han J."/>
            <person name="Lapidus A."/>
            <person name="Cheng J.-F."/>
            <person name="Goodwin L."/>
            <person name="Pitluck S."/>
            <person name="Peters L."/>
            <person name="Land M.L."/>
            <person name="Hauser L."/>
            <person name="Vogl K."/>
            <person name="Liu Z."/>
            <person name="Overmann J."/>
            <person name="Frigaard N.-U."/>
            <person name="Bryant D.A."/>
            <person name="Woyke T.J."/>
        </authorList>
    </citation>
    <scope>NUCLEOTIDE SEQUENCE [LARGE SCALE GENOMIC DNA]</scope>
    <source>
        <strain evidence="4">970</strain>
    </source>
</reference>
<dbReference type="Pfam" id="PF00565">
    <property type="entry name" value="SNase"/>
    <property type="match status" value="1"/>
</dbReference>
<gene>
    <name evidence="3" type="ORF">Thi970DRAFT_04829</name>
</gene>
<evidence type="ECO:0000256" key="1">
    <source>
        <dbReference type="SAM" id="MobiDB-lite"/>
    </source>
</evidence>
<protein>
    <submittedName>
        <fullName evidence="3">Micrococcal nuclease-like nuclease</fullName>
    </submittedName>
</protein>
<accession>H8Z3Y8</accession>
<sequence length="102" mass="11426">MPMPQCLSVIANLEITPATLSLVAKDRDRYGRIVGEVFDGPTSINLAMVEAGKAAVYPDYCKNPRYYATERSARAGHQSHQPWSDRTLISPPWKQRRIPAQV</sequence>
<dbReference type="InterPro" id="IPR016071">
    <property type="entry name" value="Staphylococal_nuclease_OB-fold"/>
</dbReference>
<dbReference type="InterPro" id="IPR035437">
    <property type="entry name" value="SNase_OB-fold_sf"/>
</dbReference>
<keyword evidence="4" id="KW-1185">Reference proteome</keyword>
<dbReference type="Proteomes" id="UP000002964">
    <property type="component" value="Unassembled WGS sequence"/>
</dbReference>
<dbReference type="GO" id="GO:0004518">
    <property type="term" value="F:nuclease activity"/>
    <property type="evidence" value="ECO:0007669"/>
    <property type="project" value="InterPro"/>
</dbReference>
<feature type="domain" description="TNase-like" evidence="2">
    <location>
        <begin position="18"/>
        <end position="75"/>
    </location>
</feature>
<feature type="region of interest" description="Disordered" evidence="1">
    <location>
        <begin position="72"/>
        <end position="102"/>
    </location>
</feature>
<dbReference type="STRING" id="631362.Thi970DRAFT_04829"/>
<dbReference type="SUPFAM" id="SSF50199">
    <property type="entry name" value="Staphylococcal nuclease"/>
    <property type="match status" value="1"/>
</dbReference>
<proteinExistence type="predicted"/>
<dbReference type="HOGENOM" id="CLU_2276198_0_0_6"/>
<reference evidence="3 4" key="2">
    <citation type="submission" date="2011-11" db="EMBL/GenBank/DDBJ databases">
        <authorList>
            <consortium name="US DOE Joint Genome Institute"/>
            <person name="Lucas S."/>
            <person name="Han J."/>
            <person name="Lapidus A."/>
            <person name="Cheng J.-F."/>
            <person name="Goodwin L."/>
            <person name="Pitluck S."/>
            <person name="Peters L."/>
            <person name="Ovchinnikova G."/>
            <person name="Zhang X."/>
            <person name="Detter J.C."/>
            <person name="Han C."/>
            <person name="Tapia R."/>
            <person name="Land M."/>
            <person name="Hauser L."/>
            <person name="Kyrpides N."/>
            <person name="Ivanova N."/>
            <person name="Pagani I."/>
            <person name="Vogl K."/>
            <person name="Liu Z."/>
            <person name="Overmann J."/>
            <person name="Frigaard N.-U."/>
            <person name="Bryant D."/>
            <person name="Woyke T."/>
        </authorList>
    </citation>
    <scope>NUCLEOTIDE SEQUENCE [LARGE SCALE GENOMIC DNA]</scope>
    <source>
        <strain evidence="3 4">970</strain>
    </source>
</reference>
<evidence type="ECO:0000313" key="3">
    <source>
        <dbReference type="EMBL" id="EIC21140.1"/>
    </source>
</evidence>
<dbReference type="OrthoDB" id="6867997at2"/>
<dbReference type="PROSITE" id="PS01284">
    <property type="entry name" value="TNASE_2"/>
    <property type="match status" value="1"/>
</dbReference>
<evidence type="ECO:0000313" key="4">
    <source>
        <dbReference type="Proteomes" id="UP000002964"/>
    </source>
</evidence>
<dbReference type="EMBL" id="JH603170">
    <property type="protein sequence ID" value="EIC21140.1"/>
    <property type="molecule type" value="Genomic_DNA"/>
</dbReference>
<dbReference type="InterPro" id="IPR002071">
    <property type="entry name" value="Thermonucl_AS"/>
</dbReference>